<proteinExistence type="predicted"/>
<sequence>MNTSILNGASWKVIAFCAMTLGAVAIPLLFIAVFVDAEPFPRDTLFGCYTSANAPALLIESDAIHIVEPSRRTFAYIAEPSKVSYQLNVRPALQLSPLPSGSYVFMETRGTGFFWSLLPVRGKNRDRIRHPNEFAGRFQLYARDGTRFIYSRETTAAECRDVL</sequence>
<evidence type="ECO:0000313" key="2">
    <source>
        <dbReference type="EMBL" id="QNE05014.1"/>
    </source>
</evidence>
<gene>
    <name evidence="2" type="ORF">H4O24_14070</name>
</gene>
<dbReference type="AlphaFoldDB" id="A0A7G6VTE9"/>
<keyword evidence="1" id="KW-0472">Membrane</keyword>
<reference evidence="2 3" key="1">
    <citation type="submission" date="2020-08" db="EMBL/GenBank/DDBJ databases">
        <authorList>
            <person name="Liu G."/>
            <person name="Sun C."/>
        </authorList>
    </citation>
    <scope>NUCLEOTIDE SEQUENCE [LARGE SCALE GENOMIC DNA]</scope>
    <source>
        <strain evidence="2 3">OT19</strain>
    </source>
</reference>
<feature type="transmembrane region" description="Helical" evidence="1">
    <location>
        <begin position="13"/>
        <end position="35"/>
    </location>
</feature>
<evidence type="ECO:0000313" key="3">
    <source>
        <dbReference type="Proteomes" id="UP000515297"/>
    </source>
</evidence>
<dbReference type="Proteomes" id="UP000515297">
    <property type="component" value="Chromosome"/>
</dbReference>
<accession>A0A7G6VTE9</accession>
<keyword evidence="1" id="KW-1133">Transmembrane helix</keyword>
<dbReference type="RefSeq" id="WP_185884243.1">
    <property type="nucleotide sequence ID" value="NZ_CP060052.1"/>
</dbReference>
<evidence type="ECO:0000256" key="1">
    <source>
        <dbReference type="SAM" id="Phobius"/>
    </source>
</evidence>
<organism evidence="2 3">
    <name type="scientific">Croceicoccus marinus</name>
    <dbReference type="NCBI Taxonomy" id="450378"/>
    <lineage>
        <taxon>Bacteria</taxon>
        <taxon>Pseudomonadati</taxon>
        <taxon>Pseudomonadota</taxon>
        <taxon>Alphaproteobacteria</taxon>
        <taxon>Sphingomonadales</taxon>
        <taxon>Erythrobacteraceae</taxon>
        <taxon>Croceicoccus</taxon>
    </lineage>
</organism>
<protein>
    <submittedName>
        <fullName evidence="2">Uncharacterized protein</fullName>
    </submittedName>
</protein>
<keyword evidence="1" id="KW-0812">Transmembrane</keyword>
<name>A0A7G6VTE9_9SPHN</name>
<dbReference type="EMBL" id="CP060052">
    <property type="protein sequence ID" value="QNE05014.1"/>
    <property type="molecule type" value="Genomic_DNA"/>
</dbReference>